<dbReference type="PANTHER" id="PTHR34365">
    <property type="entry name" value="ENOLASE (DUF1399)"/>
    <property type="match status" value="1"/>
</dbReference>
<keyword evidence="2" id="KW-1185">Reference proteome</keyword>
<evidence type="ECO:0000313" key="1">
    <source>
        <dbReference type="EMBL" id="KAH0872182.1"/>
    </source>
</evidence>
<dbReference type="InterPro" id="IPR009836">
    <property type="entry name" value="GRDP-like"/>
</dbReference>
<proteinExistence type="predicted"/>
<dbReference type="Proteomes" id="UP000824890">
    <property type="component" value="Unassembled WGS sequence"/>
</dbReference>
<gene>
    <name evidence="1" type="ORF">HID58_069544</name>
</gene>
<organism evidence="1 2">
    <name type="scientific">Brassica napus</name>
    <name type="common">Rape</name>
    <dbReference type="NCBI Taxonomy" id="3708"/>
    <lineage>
        <taxon>Eukaryota</taxon>
        <taxon>Viridiplantae</taxon>
        <taxon>Streptophyta</taxon>
        <taxon>Embryophyta</taxon>
        <taxon>Tracheophyta</taxon>
        <taxon>Spermatophyta</taxon>
        <taxon>Magnoliopsida</taxon>
        <taxon>eudicotyledons</taxon>
        <taxon>Gunneridae</taxon>
        <taxon>Pentapetalae</taxon>
        <taxon>rosids</taxon>
        <taxon>malvids</taxon>
        <taxon>Brassicales</taxon>
        <taxon>Brassicaceae</taxon>
        <taxon>Brassiceae</taxon>
        <taxon>Brassica</taxon>
    </lineage>
</organism>
<evidence type="ECO:0000313" key="2">
    <source>
        <dbReference type="Proteomes" id="UP000824890"/>
    </source>
</evidence>
<protein>
    <submittedName>
        <fullName evidence="1">Uncharacterized protein</fullName>
    </submittedName>
</protein>
<sequence length="1449" mass="164056">MLEVETMQYIEAFETLLSNSNQHLHQRKIPLRYIMKFSQLTGMKKEIVQNLEWLEAQKIEISIDLIAESKKHLQFLGVVDCNQLLYDGPALKRAIYRYNVYWLPLLAKHSESSSICEGPLVPPFDCEWVWHCHRLNPVRYKSDCEEFYGRVLDNSGILSSANGSCKLQTEKLWKRLYPMESYDLDLDKAISEPISPLEKCTTYDLVSAAKRQSSFYLEVSRANVDSEIIMEEAVGRYKAFLYLIKQNREKTIRLISVPTYDIDLIWHTHQLNPSSYYKDMVKIFGNILQHDDTADSATSEGMNLDTVFSGTTAQWEETFGQRYWKASMDTTPHTSAMEETERSGAGARCLAEAAEKCSAGARCFAVEAEKTSARFFAVDAEKKNARCFALEAEKNSARCFALEAEKNSARCFSVEAEKKNATCFAVEAEKNSARCFAVEAEKNSARCFAVEVEKKSSRRVAVEAEKKNARGFAMEAEKKKARCFAVEAGKNNARCFAVEGEKKNARCFAVEAGKNNARCFAVEAEKKNAGCFAVTNGKRSARCFAMEVEKKNARCFAMTDGKSNARCFAMASGKNSARCFAVGAEKNRGCGCGMEKEIVQNLEWLEAQKIEISIDLIAEANKHLQFLGVVDRNRYNAYRLLSLAKHYESSSICEEPLVSPIDCEWVWHCHRLDPVRYKSDCEEFYGRVLDNSGIVSSANGSCKLQTEKLWKRLYPMEPCDLDLDKAISEPISPLEKCTTYDLVSAAKRQSSFYLEMKFSQLTGMKKEIVQNLEWLEAQKIEISIDLIAESKKHLQFLGVVDCNQLLYDGPALKRAIYRYNAYWLPLLAKHSESSSICEGPLVPPFDCEWVWHCHRLNPVRYKSDCEEFYGRVLDNSGILSSANGSCKLQTEKLWKRLYPMESYDLDLDKAISEPISPLEKCTTYDLVSAAKRQSSFYLEVSRANVDSEIIMEEVVGRYKAFLYLIKQNGEKTIKPICVPTYNIDLIWHTHQLNPSSYYKDMVKIFGNILQHDDTADSDTSEELLRNAKKHLVKGIGKPAWIRCHILQLWWRLRRVVRVLCFAVEAEKNSARCFTVEAEKKNATCFAVEAEENSARCFTLEAEKKNARCFAITNGMKKEIVQNLEWLEAQKIEISIDLIAESKKHLQFLGVVDCNQLLYDGPALKRAIYRYNAYWLPLLAKHSESSSICEGPLVPPFDCEWVWHCHRLNPVRYKSDCEEFYGRVLDNSGILSSANGSCKLQTEKLWKRLYPMESYDLDLDKAISEPISPLEKCTTYDLVSAAKRQSSFYLEKSSRRVAVEAEKKNARGFAMEAEKKKARCFAVEAGKNNARCFAVEGEKKNARCFAVEAGKNNARCFAVEAEKKNAGCFAVTNGKRSARCFAMEVEKKNARCFAMTDGKSNARCFAIASGKNSARCFAVGAEKNRGCGCGNLMKNNAQENAPLAEGATAA</sequence>
<dbReference type="EMBL" id="JAGKQM010000016">
    <property type="protein sequence ID" value="KAH0872182.1"/>
    <property type="molecule type" value="Genomic_DNA"/>
</dbReference>
<dbReference type="PANTHER" id="PTHR34365:SF15">
    <property type="entry name" value="GLYCINE-RICH DOMAIN-CONTAINING PROTEIN 1"/>
    <property type="match status" value="1"/>
</dbReference>
<reference evidence="1 2" key="1">
    <citation type="submission" date="2021-05" db="EMBL/GenBank/DDBJ databases">
        <title>Genome Assembly of Synthetic Allotetraploid Brassica napus Reveals Homoeologous Exchanges between Subgenomes.</title>
        <authorList>
            <person name="Davis J.T."/>
        </authorList>
    </citation>
    <scope>NUCLEOTIDE SEQUENCE [LARGE SCALE GENOMIC DNA]</scope>
    <source>
        <strain evidence="2">cv. Da-Ae</strain>
        <tissue evidence="1">Seedling</tissue>
    </source>
</reference>
<dbReference type="Pfam" id="PF07173">
    <property type="entry name" value="GRDP-like"/>
    <property type="match status" value="4"/>
</dbReference>
<name>A0ABQ7YW58_BRANA</name>
<accession>A0ABQ7YW58</accession>
<comment type="caution">
    <text evidence="1">The sequence shown here is derived from an EMBL/GenBank/DDBJ whole genome shotgun (WGS) entry which is preliminary data.</text>
</comment>